<dbReference type="PANTHER" id="PTHR41248">
    <property type="entry name" value="NORD PROTEIN"/>
    <property type="match status" value="1"/>
</dbReference>
<keyword evidence="4" id="KW-1185">Reference proteome</keyword>
<evidence type="ECO:0000256" key="1">
    <source>
        <dbReference type="SAM" id="MobiDB-lite"/>
    </source>
</evidence>
<dbReference type="SUPFAM" id="SSF53300">
    <property type="entry name" value="vWA-like"/>
    <property type="match status" value="1"/>
</dbReference>
<dbReference type="Proteomes" id="UP001142153">
    <property type="component" value="Unassembled WGS sequence"/>
</dbReference>
<dbReference type="Gene3D" id="3.40.50.410">
    <property type="entry name" value="von Willebrand factor, type A domain"/>
    <property type="match status" value="1"/>
</dbReference>
<feature type="region of interest" description="Disordered" evidence="1">
    <location>
        <begin position="219"/>
        <end position="270"/>
    </location>
</feature>
<dbReference type="PROSITE" id="PS50234">
    <property type="entry name" value="VWFA"/>
    <property type="match status" value="1"/>
</dbReference>
<protein>
    <submittedName>
        <fullName evidence="3">VWA domain-containing protein</fullName>
    </submittedName>
</protein>
<evidence type="ECO:0000259" key="2">
    <source>
        <dbReference type="PROSITE" id="PS50234"/>
    </source>
</evidence>
<gene>
    <name evidence="3" type="ORF">O6P37_00500</name>
</gene>
<dbReference type="InterPro" id="IPR002035">
    <property type="entry name" value="VWF_A"/>
</dbReference>
<organism evidence="3 4">
    <name type="scientific">Mycobacterium hippophais</name>
    <dbReference type="NCBI Taxonomy" id="3016340"/>
    <lineage>
        <taxon>Bacteria</taxon>
        <taxon>Bacillati</taxon>
        <taxon>Actinomycetota</taxon>
        <taxon>Actinomycetes</taxon>
        <taxon>Mycobacteriales</taxon>
        <taxon>Mycobacteriaceae</taxon>
        <taxon>Mycobacterium</taxon>
    </lineage>
</organism>
<dbReference type="PANTHER" id="PTHR41248:SF1">
    <property type="entry name" value="NORD PROTEIN"/>
    <property type="match status" value="1"/>
</dbReference>
<dbReference type="InterPro" id="IPR036465">
    <property type="entry name" value="vWFA_dom_sf"/>
</dbReference>
<dbReference type="SMART" id="SM00327">
    <property type="entry name" value="VWA"/>
    <property type="match status" value="1"/>
</dbReference>
<evidence type="ECO:0000313" key="4">
    <source>
        <dbReference type="Proteomes" id="UP001142153"/>
    </source>
</evidence>
<accession>A0ABT4PLF3</accession>
<dbReference type="Pfam" id="PF13519">
    <property type="entry name" value="VWA_2"/>
    <property type="match status" value="1"/>
</dbReference>
<dbReference type="RefSeq" id="WP_269892243.1">
    <property type="nucleotide sequence ID" value="NZ_JAPZPY010000001.1"/>
</dbReference>
<comment type="caution">
    <text evidence="3">The sequence shown here is derived from an EMBL/GenBank/DDBJ whole genome shotgun (WGS) entry which is preliminary data.</text>
</comment>
<dbReference type="InterPro" id="IPR051928">
    <property type="entry name" value="NorD/CobT"/>
</dbReference>
<dbReference type="EMBL" id="JAPZPY010000001">
    <property type="protein sequence ID" value="MCZ8377331.1"/>
    <property type="molecule type" value="Genomic_DNA"/>
</dbReference>
<evidence type="ECO:0000313" key="3">
    <source>
        <dbReference type="EMBL" id="MCZ8377331.1"/>
    </source>
</evidence>
<proteinExistence type="predicted"/>
<feature type="compositionally biased region" description="Low complexity" evidence="1">
    <location>
        <begin position="246"/>
        <end position="263"/>
    </location>
</feature>
<name>A0ABT4PLF3_9MYCO</name>
<reference evidence="3" key="1">
    <citation type="submission" date="2022-12" db="EMBL/GenBank/DDBJ databases">
        <authorList>
            <person name="Deng Y."/>
            <person name="Zhang Y.-Q."/>
        </authorList>
    </citation>
    <scope>NUCLEOTIDE SEQUENCE</scope>
    <source>
        <strain evidence="3">CPCC 205372</strain>
    </source>
</reference>
<feature type="domain" description="VWFA" evidence="2">
    <location>
        <begin position="363"/>
        <end position="547"/>
    </location>
</feature>
<sequence>MVDLGEGRASIAGDPREFDLLASALSGRTVRIVAGPPGEPAWTDGTTIHPDAAATAREQIMSVVIQASLISAGSLTPQVLRRLKRRTGAANRYLALEGHRALTVNRALLPPWIPVVIDPSMADRTDSPDDSLRIALSREPVRDPPPVFGALRIKPVLAAEAAQATDHQGYAPSRQHGELEELDDHRFDDDNAAAAVDMFSVGGTSGVLGRLLKRFLKSSRRGDASGAPGSDTPTHLSRRNDHRRGTSVLSTASSASLDAATTSGGLRYPEWDTNRKSYRQDWCTVREIDPSRTESHEPRVRDDPRLRRTLARLNLGLDQHRRQPSGDDIDLDAVIDLQIQRRTSSGVDENVYVDSLRRRRDLSVLVLLDISGSAAESDGSGRTVHERQRAAAAAITAALHDLGDRVALYAYNSQGRSAVQMFPLKRFDDHFDSGALRRLYALAPGAYSRLGAAIRHGAAVLETRGGTSRRLLVVLSDGLAYDHGYDRHYGAADARRALGETRVRGTGGLCLTFGANTDAESLRRVFGTAAHATVADESQLAHAVGALVRSALRSAEVRRRTS</sequence>